<comment type="function">
    <text evidence="4">Could be a S-adenosyl-L-methionine-dependent methyltransferase.</text>
</comment>
<feature type="binding site" evidence="4">
    <location>
        <position position="53"/>
    </location>
    <ligand>
        <name>S-adenosyl-L-methionine</name>
        <dbReference type="ChEBI" id="CHEBI:59789"/>
    </ligand>
</feature>
<evidence type="ECO:0000313" key="6">
    <source>
        <dbReference type="EMBL" id="MBB6512712.1"/>
    </source>
</evidence>
<evidence type="ECO:0000256" key="1">
    <source>
        <dbReference type="ARBA" id="ARBA00022603"/>
    </source>
</evidence>
<keyword evidence="7" id="KW-1185">Reference proteome</keyword>
<dbReference type="InterPro" id="IPR029063">
    <property type="entry name" value="SAM-dependent_MTases_sf"/>
</dbReference>
<evidence type="ECO:0000256" key="4">
    <source>
        <dbReference type="HAMAP-Rule" id="MF_02100"/>
    </source>
</evidence>
<dbReference type="SUPFAM" id="SSF53335">
    <property type="entry name" value="S-adenosyl-L-methionine-dependent methyltransferases"/>
    <property type="match status" value="1"/>
</dbReference>
<dbReference type="RefSeq" id="WP_184246434.1">
    <property type="nucleotide sequence ID" value="NZ_BAAACU010000028.1"/>
</dbReference>
<feature type="binding site" evidence="4">
    <location>
        <position position="96"/>
    </location>
    <ligand>
        <name>S-adenosyl-L-methionine</name>
        <dbReference type="ChEBI" id="CHEBI:59789"/>
    </ligand>
</feature>
<keyword evidence="3 4" id="KW-0949">S-adenosyl-L-methionine</keyword>
<sequence length="212" mass="24473">MGREFLDVFEEWASSYDEAVAGEDPQYRDVFDKYDTILDTVANVAEGNVLEFGVGTGNLSEKLVQKNLQVFGIEPSNPMREIAQEKFPELSIEEGDFLNFPIPATEINSIVSTYAFHHLKDEEKEQAIQKFHDVLVPNGKVIFADTVYETEKTKQDIHEEAKTKGYTDLLHDLQTEYYPLLEDLRAMFERSGFRFEAKQLNKFVWLFVAEKQ</sequence>
<comment type="similarity">
    <text evidence="4">Belongs to the methyltransferase superfamily. YrrT family.</text>
</comment>
<accession>A0A841RL94</accession>
<dbReference type="Gene3D" id="3.40.50.150">
    <property type="entry name" value="Vaccinia Virus protein VP39"/>
    <property type="match status" value="1"/>
</dbReference>
<proteinExistence type="inferred from homology"/>
<dbReference type="EMBL" id="JACHON010000004">
    <property type="protein sequence ID" value="MBB6512712.1"/>
    <property type="molecule type" value="Genomic_DNA"/>
</dbReference>
<dbReference type="InterPro" id="IPR023553">
    <property type="entry name" value="Uncharacterised_MeTfrase_YrrT"/>
</dbReference>
<gene>
    <name evidence="6" type="ORF">GGQ92_001498</name>
</gene>
<evidence type="ECO:0000256" key="3">
    <source>
        <dbReference type="ARBA" id="ARBA00022691"/>
    </source>
</evidence>
<dbReference type="GO" id="GO:0032259">
    <property type="term" value="P:methylation"/>
    <property type="evidence" value="ECO:0007669"/>
    <property type="project" value="UniProtKB-KW"/>
</dbReference>
<evidence type="ECO:0000259" key="5">
    <source>
        <dbReference type="Pfam" id="PF13649"/>
    </source>
</evidence>
<dbReference type="PANTHER" id="PTHR43861">
    <property type="entry name" value="TRANS-ACONITATE 2-METHYLTRANSFERASE-RELATED"/>
    <property type="match status" value="1"/>
</dbReference>
<comment type="caution">
    <text evidence="6">The sequence shown here is derived from an EMBL/GenBank/DDBJ whole genome shotgun (WGS) entry which is preliminary data.</text>
</comment>
<protein>
    <recommendedName>
        <fullName evidence="4">Uncharacterized methyltransferase GGQ92_001498</fullName>
        <ecNumber evidence="4">2.1.1.-</ecNumber>
    </recommendedName>
</protein>
<evidence type="ECO:0000256" key="2">
    <source>
        <dbReference type="ARBA" id="ARBA00022679"/>
    </source>
</evidence>
<keyword evidence="1 4" id="KW-0489">Methyltransferase</keyword>
<name>A0A841RL94_9BACI</name>
<dbReference type="AlphaFoldDB" id="A0A841RL94"/>
<dbReference type="EC" id="2.1.1.-" evidence="4"/>
<keyword evidence="2 4" id="KW-0808">Transferase</keyword>
<organism evidence="6 7">
    <name type="scientific">Gracilibacillus halotolerans</name>
    <dbReference type="NCBI Taxonomy" id="74386"/>
    <lineage>
        <taxon>Bacteria</taxon>
        <taxon>Bacillati</taxon>
        <taxon>Bacillota</taxon>
        <taxon>Bacilli</taxon>
        <taxon>Bacillales</taxon>
        <taxon>Bacillaceae</taxon>
        <taxon>Gracilibacillus</taxon>
    </lineage>
</organism>
<dbReference type="CDD" id="cd02440">
    <property type="entry name" value="AdoMet_MTases"/>
    <property type="match status" value="1"/>
</dbReference>
<dbReference type="HAMAP" id="MF_02100">
    <property type="entry name" value="Methyltr_YrrT"/>
    <property type="match status" value="1"/>
</dbReference>
<reference evidence="6 7" key="1">
    <citation type="submission" date="2020-08" db="EMBL/GenBank/DDBJ databases">
        <title>Genomic Encyclopedia of Type Strains, Phase IV (KMG-IV): sequencing the most valuable type-strain genomes for metagenomic binning, comparative biology and taxonomic classification.</title>
        <authorList>
            <person name="Goeker M."/>
        </authorList>
    </citation>
    <scope>NUCLEOTIDE SEQUENCE [LARGE SCALE GENOMIC DNA]</scope>
    <source>
        <strain evidence="6 7">DSM 11805</strain>
    </source>
</reference>
<dbReference type="InterPro" id="IPR041698">
    <property type="entry name" value="Methyltransf_25"/>
</dbReference>
<feature type="binding site" evidence="4">
    <location>
        <position position="74"/>
    </location>
    <ligand>
        <name>S-adenosyl-L-methionine</name>
        <dbReference type="ChEBI" id="CHEBI:59789"/>
    </ligand>
</feature>
<dbReference type="GO" id="GO:0008757">
    <property type="term" value="F:S-adenosylmethionine-dependent methyltransferase activity"/>
    <property type="evidence" value="ECO:0007669"/>
    <property type="project" value="UniProtKB-UniRule"/>
</dbReference>
<evidence type="ECO:0000313" key="7">
    <source>
        <dbReference type="Proteomes" id="UP000572212"/>
    </source>
</evidence>
<dbReference type="Pfam" id="PF13649">
    <property type="entry name" value="Methyltransf_25"/>
    <property type="match status" value="1"/>
</dbReference>
<feature type="domain" description="Methyltransferase" evidence="5">
    <location>
        <begin position="49"/>
        <end position="139"/>
    </location>
</feature>
<dbReference type="Proteomes" id="UP000572212">
    <property type="component" value="Unassembled WGS sequence"/>
</dbReference>